<organism evidence="2 3">
    <name type="scientific">Ajellomyces dermatitidis (strain ER-3 / ATCC MYA-2586)</name>
    <name type="common">Blastomyces dermatitidis</name>
    <dbReference type="NCBI Taxonomy" id="559297"/>
    <lineage>
        <taxon>Eukaryota</taxon>
        <taxon>Fungi</taxon>
        <taxon>Dikarya</taxon>
        <taxon>Ascomycota</taxon>
        <taxon>Pezizomycotina</taxon>
        <taxon>Eurotiomycetes</taxon>
        <taxon>Eurotiomycetidae</taxon>
        <taxon>Onygenales</taxon>
        <taxon>Ajellomycetaceae</taxon>
        <taxon>Blastomyces</taxon>
    </lineage>
</organism>
<dbReference type="EMBL" id="EQ999982">
    <property type="protein sequence ID" value="EEQ84749.2"/>
    <property type="molecule type" value="Genomic_DNA"/>
</dbReference>
<gene>
    <name evidence="2" type="ORF">BDCG_08018</name>
</gene>
<accession>A0ABP2ERV2</accession>
<evidence type="ECO:0000313" key="3">
    <source>
        <dbReference type="Proteomes" id="UP000002039"/>
    </source>
</evidence>
<feature type="region of interest" description="Disordered" evidence="1">
    <location>
        <begin position="1"/>
        <end position="77"/>
    </location>
</feature>
<evidence type="ECO:0000256" key="1">
    <source>
        <dbReference type="SAM" id="MobiDB-lite"/>
    </source>
</evidence>
<name>A0ABP2ERV2_AJEDR</name>
<feature type="compositionally biased region" description="Polar residues" evidence="1">
    <location>
        <begin position="49"/>
        <end position="71"/>
    </location>
</feature>
<dbReference type="GeneID" id="69029648"/>
<feature type="compositionally biased region" description="Basic and acidic residues" evidence="1">
    <location>
        <begin position="21"/>
        <end position="34"/>
    </location>
</feature>
<dbReference type="RefSeq" id="XP_045272648.1">
    <property type="nucleotide sequence ID" value="XM_045423788.1"/>
</dbReference>
<reference evidence="3" key="1">
    <citation type="journal article" date="2015" name="PLoS Genet.">
        <title>The dynamic genome and transcriptome of the human fungal pathogen Blastomyces and close relative Emmonsia.</title>
        <authorList>
            <person name="Munoz J.F."/>
            <person name="Gauthier G.M."/>
            <person name="Desjardins C.A."/>
            <person name="Gallo J.E."/>
            <person name="Holder J."/>
            <person name="Sullivan T.D."/>
            <person name="Marty A.J."/>
            <person name="Carmen J.C."/>
            <person name="Chen Z."/>
            <person name="Ding L."/>
            <person name="Gujja S."/>
            <person name="Magrini V."/>
            <person name="Misas E."/>
            <person name="Mitreva M."/>
            <person name="Priest M."/>
            <person name="Saif S."/>
            <person name="Whiston E.A."/>
            <person name="Young S."/>
            <person name="Zeng Q."/>
            <person name="Goldman W.E."/>
            <person name="Mardis E.R."/>
            <person name="Taylor J.W."/>
            <person name="McEwen J.G."/>
            <person name="Clay O.K."/>
            <person name="Klein B.S."/>
            <person name="Cuomo C.A."/>
        </authorList>
    </citation>
    <scope>NUCLEOTIDE SEQUENCE [LARGE SCALE GENOMIC DNA]</scope>
    <source>
        <strain evidence="3">ER-3 / ATCC MYA-2586</strain>
    </source>
</reference>
<keyword evidence="3" id="KW-1185">Reference proteome</keyword>
<protein>
    <submittedName>
        <fullName evidence="2">Uncharacterized protein</fullName>
    </submittedName>
</protein>
<sequence length="77" mass="8588">MSQHHATQHRLDSRLQTPDSKNPEPKNPEPRTHPPSEAQQQNPPLPTLCRSSHNNRPSKEPNSPSSTTTLHPSAPDM</sequence>
<dbReference type="Proteomes" id="UP000002039">
    <property type="component" value="Unassembled WGS sequence"/>
</dbReference>
<evidence type="ECO:0000313" key="2">
    <source>
        <dbReference type="EMBL" id="EEQ84749.2"/>
    </source>
</evidence>
<proteinExistence type="predicted"/>